<evidence type="ECO:0000256" key="1">
    <source>
        <dbReference type="ARBA" id="ARBA00004127"/>
    </source>
</evidence>
<accession>A0AAV5MH83</accession>
<keyword evidence="6" id="KW-0812">Transmembrane</keyword>
<protein>
    <recommendedName>
        <fullName evidence="9">UDP-glcnac-adolichol phosphate glcnac-1-p-transferase</fullName>
    </recommendedName>
</protein>
<dbReference type="AlphaFoldDB" id="A0AAV5MH83"/>
<keyword evidence="4" id="KW-0460">Magnesium</keyword>
<keyword evidence="2" id="KW-0808">Transferase</keyword>
<dbReference type="GO" id="GO:0046872">
    <property type="term" value="F:metal ion binding"/>
    <property type="evidence" value="ECO:0007669"/>
    <property type="project" value="UniProtKB-KW"/>
</dbReference>
<keyword evidence="2" id="KW-0328">Glycosyltransferase</keyword>
<dbReference type="GO" id="GO:0006488">
    <property type="term" value="P:dolichol-linked oligosaccharide biosynthetic process"/>
    <property type="evidence" value="ECO:0007669"/>
    <property type="project" value="InterPro"/>
</dbReference>
<dbReference type="Proteomes" id="UP001054252">
    <property type="component" value="Unassembled WGS sequence"/>
</dbReference>
<name>A0AAV5MH83_9ROSI</name>
<keyword evidence="6" id="KW-0472">Membrane</keyword>
<feature type="compositionally biased region" description="Low complexity" evidence="5">
    <location>
        <begin position="8"/>
        <end position="18"/>
    </location>
</feature>
<dbReference type="EMBL" id="BPVZ01000273">
    <property type="protein sequence ID" value="GKV48872.1"/>
    <property type="molecule type" value="Genomic_DNA"/>
</dbReference>
<evidence type="ECO:0000256" key="3">
    <source>
        <dbReference type="ARBA" id="ARBA00022723"/>
    </source>
</evidence>
<dbReference type="PANTHER" id="PTHR10571:SF0">
    <property type="entry name" value="UDP-N-ACETYLGLUCOSAMINE--DOLICHYL-PHOSPHATE N-ACETYLGLUCOSAMINEPHOSPHOTRANSFERASE"/>
    <property type="match status" value="1"/>
</dbReference>
<keyword evidence="8" id="KW-1185">Reference proteome</keyword>
<evidence type="ECO:0000313" key="8">
    <source>
        <dbReference type="Proteomes" id="UP001054252"/>
    </source>
</evidence>
<evidence type="ECO:0000256" key="6">
    <source>
        <dbReference type="SAM" id="Phobius"/>
    </source>
</evidence>
<organism evidence="7 8">
    <name type="scientific">Rubroshorea leprosula</name>
    <dbReference type="NCBI Taxonomy" id="152421"/>
    <lineage>
        <taxon>Eukaryota</taxon>
        <taxon>Viridiplantae</taxon>
        <taxon>Streptophyta</taxon>
        <taxon>Embryophyta</taxon>
        <taxon>Tracheophyta</taxon>
        <taxon>Spermatophyta</taxon>
        <taxon>Magnoliopsida</taxon>
        <taxon>eudicotyledons</taxon>
        <taxon>Gunneridae</taxon>
        <taxon>Pentapetalae</taxon>
        <taxon>rosids</taxon>
        <taxon>malvids</taxon>
        <taxon>Malvales</taxon>
        <taxon>Dipterocarpaceae</taxon>
        <taxon>Rubroshorea</taxon>
    </lineage>
</organism>
<gene>
    <name evidence="7" type="ORF">SLEP1_g55662</name>
</gene>
<sequence>MTARKRASATATTTAAAADSRRAAAGHKSPESTSSDLPIALPKWGVIVKLSLLFSIPYFYFLFYHYKIEQGLKRSILINAGLSLAGFFVTLKMIPVASRYVLRRSLFGYDINKKGTPQGTVKVPESLGIVVGIIFLVLAIVFQYFNLTADSNNWFSSRVSTRKFQKIEKLLMPDTNFEV</sequence>
<dbReference type="InterPro" id="IPR033895">
    <property type="entry name" value="GPT"/>
</dbReference>
<evidence type="ECO:0000256" key="4">
    <source>
        <dbReference type="ARBA" id="ARBA00022842"/>
    </source>
</evidence>
<dbReference type="GO" id="GO:0012505">
    <property type="term" value="C:endomembrane system"/>
    <property type="evidence" value="ECO:0007669"/>
    <property type="project" value="UniProtKB-SubCell"/>
</dbReference>
<dbReference type="GO" id="GO:0016757">
    <property type="term" value="F:glycosyltransferase activity"/>
    <property type="evidence" value="ECO:0007669"/>
    <property type="project" value="UniProtKB-KW"/>
</dbReference>
<feature type="transmembrane region" description="Helical" evidence="6">
    <location>
        <begin position="47"/>
        <end position="64"/>
    </location>
</feature>
<keyword evidence="6" id="KW-1133">Transmembrane helix</keyword>
<dbReference type="GO" id="GO:0016020">
    <property type="term" value="C:membrane"/>
    <property type="evidence" value="ECO:0007669"/>
    <property type="project" value="TreeGrafter"/>
</dbReference>
<comment type="caution">
    <text evidence="7">The sequence shown here is derived from an EMBL/GenBank/DDBJ whole genome shotgun (WGS) entry which is preliminary data.</text>
</comment>
<proteinExistence type="predicted"/>
<dbReference type="GO" id="GO:0003975">
    <property type="term" value="F:UDP-N-acetylglucosamine-dolichyl-phosphate N-acetylglucosaminephosphotransferase activity"/>
    <property type="evidence" value="ECO:0007669"/>
    <property type="project" value="InterPro"/>
</dbReference>
<evidence type="ECO:0000256" key="2">
    <source>
        <dbReference type="ARBA" id="ARBA00022676"/>
    </source>
</evidence>
<feature type="transmembrane region" description="Helical" evidence="6">
    <location>
        <begin position="76"/>
        <end position="97"/>
    </location>
</feature>
<feature type="region of interest" description="Disordered" evidence="5">
    <location>
        <begin position="1"/>
        <end position="35"/>
    </location>
</feature>
<comment type="subcellular location">
    <subcellularLocation>
        <location evidence="1">Endomembrane system</location>
        <topology evidence="1">Multi-pass membrane protein</topology>
    </subcellularLocation>
</comment>
<reference evidence="7 8" key="1">
    <citation type="journal article" date="2021" name="Commun. Biol.">
        <title>The genome of Shorea leprosula (Dipterocarpaceae) highlights the ecological relevance of drought in aseasonal tropical rainforests.</title>
        <authorList>
            <person name="Ng K.K.S."/>
            <person name="Kobayashi M.J."/>
            <person name="Fawcett J.A."/>
            <person name="Hatakeyama M."/>
            <person name="Paape T."/>
            <person name="Ng C.H."/>
            <person name="Ang C.C."/>
            <person name="Tnah L.H."/>
            <person name="Lee C.T."/>
            <person name="Nishiyama T."/>
            <person name="Sese J."/>
            <person name="O'Brien M.J."/>
            <person name="Copetti D."/>
            <person name="Mohd Noor M.I."/>
            <person name="Ong R.C."/>
            <person name="Putra M."/>
            <person name="Sireger I.Z."/>
            <person name="Indrioko S."/>
            <person name="Kosugi Y."/>
            <person name="Izuno A."/>
            <person name="Isagi Y."/>
            <person name="Lee S.L."/>
            <person name="Shimizu K.K."/>
        </authorList>
    </citation>
    <scope>NUCLEOTIDE SEQUENCE [LARGE SCALE GENOMIC DNA]</scope>
    <source>
        <strain evidence="7">214</strain>
    </source>
</reference>
<keyword evidence="3" id="KW-0479">Metal-binding</keyword>
<evidence type="ECO:0000313" key="7">
    <source>
        <dbReference type="EMBL" id="GKV48872.1"/>
    </source>
</evidence>
<evidence type="ECO:0000256" key="5">
    <source>
        <dbReference type="SAM" id="MobiDB-lite"/>
    </source>
</evidence>
<dbReference type="PANTHER" id="PTHR10571">
    <property type="entry name" value="UDP-N-ACETYLGLUCOSAMINE--DOLICHYL-PHOSPHATE N-ACETYLGLUCOSAMINEPHOSPHOTRANSFERASE"/>
    <property type="match status" value="1"/>
</dbReference>
<feature type="transmembrane region" description="Helical" evidence="6">
    <location>
        <begin position="127"/>
        <end position="147"/>
    </location>
</feature>
<evidence type="ECO:0008006" key="9">
    <source>
        <dbReference type="Google" id="ProtNLM"/>
    </source>
</evidence>